<dbReference type="Proteomes" id="UP000050741">
    <property type="component" value="Unassembled WGS sequence"/>
</dbReference>
<protein>
    <submittedName>
        <fullName evidence="2">Uncharacterized protein</fullName>
    </submittedName>
</protein>
<evidence type="ECO:0000313" key="2">
    <source>
        <dbReference type="WBParaSite" id="GPLIN_000250800"/>
    </source>
</evidence>
<reference evidence="1" key="1">
    <citation type="submission" date="2014-05" db="EMBL/GenBank/DDBJ databases">
        <title>The genome and life-stage specific transcriptomes of Globodera pallida elucidate key aspects of plant parasitism by a cyst nematode.</title>
        <authorList>
            <person name="Cotton J.A."/>
            <person name="Lilley C.J."/>
            <person name="Jones L.M."/>
            <person name="Kikuchi T."/>
            <person name="Reid A.J."/>
            <person name="Thorpe P."/>
            <person name="Tsai I.J."/>
            <person name="Beasley H."/>
            <person name="Blok V."/>
            <person name="Cock P.J.A."/>
            <person name="Van den Akker S.E."/>
            <person name="Holroyd N."/>
            <person name="Hunt M."/>
            <person name="Mantelin S."/>
            <person name="Naghra H."/>
            <person name="Pain A."/>
            <person name="Palomares-Rius J.E."/>
            <person name="Zarowiecki M."/>
            <person name="Berriman M."/>
            <person name="Jones J.T."/>
            <person name="Urwin P.E."/>
        </authorList>
    </citation>
    <scope>NUCLEOTIDE SEQUENCE [LARGE SCALE GENOMIC DNA]</scope>
    <source>
        <strain evidence="1">Lindley</strain>
    </source>
</reference>
<accession>A0A183BPH2</accession>
<reference evidence="2" key="2">
    <citation type="submission" date="2016-06" db="UniProtKB">
        <authorList>
            <consortium name="WormBaseParasite"/>
        </authorList>
    </citation>
    <scope>IDENTIFICATION</scope>
</reference>
<keyword evidence="1" id="KW-1185">Reference proteome</keyword>
<evidence type="ECO:0000313" key="1">
    <source>
        <dbReference type="Proteomes" id="UP000050741"/>
    </source>
</evidence>
<dbReference type="WBParaSite" id="GPLIN_000250800">
    <property type="protein sequence ID" value="GPLIN_000250800"/>
    <property type="gene ID" value="GPLIN_000250800"/>
</dbReference>
<organism evidence="1 2">
    <name type="scientific">Globodera pallida</name>
    <name type="common">Potato cyst nematode worm</name>
    <name type="synonym">Heterodera pallida</name>
    <dbReference type="NCBI Taxonomy" id="36090"/>
    <lineage>
        <taxon>Eukaryota</taxon>
        <taxon>Metazoa</taxon>
        <taxon>Ecdysozoa</taxon>
        <taxon>Nematoda</taxon>
        <taxon>Chromadorea</taxon>
        <taxon>Rhabditida</taxon>
        <taxon>Tylenchina</taxon>
        <taxon>Tylenchomorpha</taxon>
        <taxon>Tylenchoidea</taxon>
        <taxon>Heteroderidae</taxon>
        <taxon>Heteroderinae</taxon>
        <taxon>Globodera</taxon>
    </lineage>
</organism>
<name>A0A183BPH2_GLOPA</name>
<proteinExistence type="predicted"/>
<sequence>MSHCALKSTPNEYNRPGRELQAVQPLGGNFKQYNSDGNSESNWNFEQYIPGLRRSETKSAENQAEWERGRDCAILR</sequence>
<dbReference type="AlphaFoldDB" id="A0A183BPH2"/>